<dbReference type="InterPro" id="IPR027383">
    <property type="entry name" value="Znf_put"/>
</dbReference>
<dbReference type="RefSeq" id="WP_035119531.1">
    <property type="nucleotide sequence ID" value="NZ_JRNE01000004.1"/>
</dbReference>
<keyword evidence="1" id="KW-0812">Transmembrane</keyword>
<gene>
    <name evidence="3" type="ORF">HMPREF1650_00265</name>
</gene>
<feature type="domain" description="Putative zinc-finger" evidence="2">
    <location>
        <begin position="3"/>
        <end position="37"/>
    </location>
</feature>
<keyword evidence="1" id="KW-1133">Transmembrane helix</keyword>
<reference evidence="3 4" key="1">
    <citation type="submission" date="2014-07" db="EMBL/GenBank/DDBJ databases">
        <authorList>
            <person name="McCorrison J."/>
            <person name="Sanka R."/>
            <person name="Torralba M."/>
            <person name="Gillis M."/>
            <person name="Haft D.H."/>
            <person name="Methe B."/>
            <person name="Sutton G."/>
            <person name="Nelson K.E."/>
        </authorList>
    </citation>
    <scope>NUCLEOTIDE SEQUENCE [LARGE SCALE GENOMIC DNA]</scope>
    <source>
        <strain evidence="3 4">DNF00450</strain>
    </source>
</reference>
<dbReference type="EMBL" id="JRNE01000004">
    <property type="protein sequence ID" value="KGF19185.1"/>
    <property type="molecule type" value="Genomic_DNA"/>
</dbReference>
<feature type="transmembrane region" description="Helical" evidence="1">
    <location>
        <begin position="202"/>
        <end position="222"/>
    </location>
</feature>
<keyword evidence="1" id="KW-0472">Membrane</keyword>
<protein>
    <recommendedName>
        <fullName evidence="2">Putative zinc-finger domain-containing protein</fullName>
    </recommendedName>
</protein>
<sequence length="275" mass="28141">MKCEDVRAALSARLDGEQSGADDDVVDAHLDACDECRAWFEKAVALNRSLLMGPAGEPGGTASASASGVVGPAARPSLPDPADMAALSERILSTVEPERRRRERAWFFVTGSARVLLVLLGVLHLVWGIGLLVGAGGAMDQASVDAGVDLGRALGDDAAAAAAALDELVAPTIDAVALRMAFAVGMFWAAWRPRAAMGMTPVYGAAAMFSIGFATHDLVLGTLGVADVAGLALMAVSALALGLVWLGGHTPAAMAQAWRAAAGRPVQGLPGDVEY</sequence>
<feature type="transmembrane region" description="Helical" evidence="1">
    <location>
        <begin position="105"/>
        <end position="127"/>
    </location>
</feature>
<accession>A0A095Y9R1</accession>
<feature type="transmembrane region" description="Helical" evidence="1">
    <location>
        <begin position="168"/>
        <end position="190"/>
    </location>
</feature>
<proteinExistence type="predicted"/>
<evidence type="ECO:0000313" key="4">
    <source>
        <dbReference type="Proteomes" id="UP000029548"/>
    </source>
</evidence>
<evidence type="ECO:0000313" key="3">
    <source>
        <dbReference type="EMBL" id="KGF19185.1"/>
    </source>
</evidence>
<organism evidence="3 4">
    <name type="scientific">Corynebacterium freneyi DNF00450</name>
    <dbReference type="NCBI Taxonomy" id="1287475"/>
    <lineage>
        <taxon>Bacteria</taxon>
        <taxon>Bacillati</taxon>
        <taxon>Actinomycetota</taxon>
        <taxon>Actinomycetes</taxon>
        <taxon>Mycobacteriales</taxon>
        <taxon>Corynebacteriaceae</taxon>
        <taxon>Corynebacterium</taxon>
    </lineage>
</organism>
<dbReference type="eggNOG" id="COG5660">
    <property type="taxonomic scope" value="Bacteria"/>
</dbReference>
<feature type="transmembrane region" description="Helical" evidence="1">
    <location>
        <begin position="228"/>
        <end position="246"/>
    </location>
</feature>
<evidence type="ECO:0000259" key="2">
    <source>
        <dbReference type="Pfam" id="PF13490"/>
    </source>
</evidence>
<dbReference type="Pfam" id="PF13490">
    <property type="entry name" value="zf-HC2"/>
    <property type="match status" value="1"/>
</dbReference>
<dbReference type="Proteomes" id="UP000029548">
    <property type="component" value="Unassembled WGS sequence"/>
</dbReference>
<evidence type="ECO:0000256" key="1">
    <source>
        <dbReference type="SAM" id="Phobius"/>
    </source>
</evidence>
<dbReference type="AlphaFoldDB" id="A0A095Y9R1"/>
<comment type="caution">
    <text evidence="3">The sequence shown here is derived from an EMBL/GenBank/DDBJ whole genome shotgun (WGS) entry which is preliminary data.</text>
</comment>
<name>A0A095Y9R1_9CORY</name>